<dbReference type="Pfam" id="PF00768">
    <property type="entry name" value="Peptidase_S11"/>
    <property type="match status" value="1"/>
</dbReference>
<dbReference type="SUPFAM" id="SSF141523">
    <property type="entry name" value="L,D-transpeptidase catalytic domain-like"/>
    <property type="match status" value="1"/>
</dbReference>
<dbReference type="Pfam" id="PF03734">
    <property type="entry name" value="YkuD"/>
    <property type="match status" value="1"/>
</dbReference>
<dbReference type="InterPro" id="IPR050979">
    <property type="entry name" value="LD-transpeptidase"/>
</dbReference>
<reference evidence="14 15" key="1">
    <citation type="journal article" date="2015" name="Nature">
        <title>rRNA introns, odd ribosomes, and small enigmatic genomes across a large radiation of phyla.</title>
        <authorList>
            <person name="Brown C.T."/>
            <person name="Hug L.A."/>
            <person name="Thomas B.C."/>
            <person name="Sharon I."/>
            <person name="Castelle C.J."/>
            <person name="Singh A."/>
            <person name="Wilkins M.J."/>
            <person name="Williams K.H."/>
            <person name="Banfield J.F."/>
        </authorList>
    </citation>
    <scope>NUCLEOTIDE SEQUENCE [LARGE SCALE GENOMIC DNA]</scope>
</reference>
<feature type="active site" description="Proton acceptor" evidence="9">
    <location>
        <position position="217"/>
    </location>
</feature>
<dbReference type="GO" id="GO:0071555">
    <property type="term" value="P:cell wall organization"/>
    <property type="evidence" value="ECO:0007669"/>
    <property type="project" value="UniProtKB-UniRule"/>
</dbReference>
<dbReference type="InterPro" id="IPR012338">
    <property type="entry name" value="Beta-lactam/transpept-like"/>
</dbReference>
<keyword evidence="7 11" id="KW-0573">Peptidoglycan synthesis</keyword>
<dbReference type="UniPathway" id="UPA00219"/>
<sequence>MGNLFLFPTQESFPEVSISQDGGVRSEKALLPVIETYEGALASLVAERKNFVEVNFSDMATRLWEEGVVKKELPIVAVGDPQGWGGTPAGLYSVLSKNKERYSSAAEVYMPWAVGFYGKYFMHGEPYYRRGEKRFTDATGGCVQYSDENAKAIYDFAHVGMSVLVIDKEKDVSILRAPEQELPLVSATSYLVADLASGTILAEKNSEETRLVASLTKLMEAVVVAEHLDLRNSILVQSFMLDAYGATEGLIPGQRPRIVELFYPLLVESSNDTAQVLSYFLGRIRTVELMQAKASALFMHNTVFTDTSGYDPGNTSTAQDVFRLMRYIAFNRPTLLQITKGEMVRTFGEVRFTDLKNKNLFAQDPAFLGGKTGYIVASQYTGAFLFEVPFGKETRTVAIVLLDSPSLEKGEQNLRQDTLNTLEWIERTSSQLEISPKNL</sequence>
<dbReference type="GO" id="GO:0009002">
    <property type="term" value="F:serine-type D-Ala-D-Ala carboxypeptidase activity"/>
    <property type="evidence" value="ECO:0007669"/>
    <property type="project" value="InterPro"/>
</dbReference>
<dbReference type="GO" id="GO:0005576">
    <property type="term" value="C:extracellular region"/>
    <property type="evidence" value="ECO:0007669"/>
    <property type="project" value="TreeGrafter"/>
</dbReference>
<feature type="active site" description="Proton donor/acceptor" evidence="11">
    <location>
        <position position="123"/>
    </location>
</feature>
<protein>
    <submittedName>
        <fullName evidence="14">D-alanyl-D-alanine carboxypeptidase</fullName>
    </submittedName>
</protein>
<dbReference type="EMBL" id="LCPP01000037">
    <property type="protein sequence ID" value="KKU99073.1"/>
    <property type="molecule type" value="Genomic_DNA"/>
</dbReference>
<dbReference type="PANTHER" id="PTHR30582:SF2">
    <property type="entry name" value="L,D-TRANSPEPTIDASE YCIB-RELATED"/>
    <property type="match status" value="1"/>
</dbReference>
<feature type="binding site" evidence="10">
    <location>
        <position position="371"/>
    </location>
    <ligand>
        <name>substrate</name>
    </ligand>
</feature>
<comment type="similarity">
    <text evidence="2 12">Belongs to the peptidase S11 family.</text>
</comment>
<keyword evidence="8 11" id="KW-0961">Cell wall biogenesis/degradation</keyword>
<dbReference type="InterPro" id="IPR001967">
    <property type="entry name" value="Peptidase_S11_N"/>
</dbReference>
<feature type="active site" evidence="9">
    <location>
        <position position="269"/>
    </location>
</feature>
<dbReference type="GO" id="GO:0016740">
    <property type="term" value="F:transferase activity"/>
    <property type="evidence" value="ECO:0007669"/>
    <property type="project" value="UniProtKB-KW"/>
</dbReference>
<evidence type="ECO:0000256" key="6">
    <source>
        <dbReference type="ARBA" id="ARBA00022960"/>
    </source>
</evidence>
<organism evidence="14 15">
    <name type="scientific">Candidatus Amesbacteria bacterium GW2011_GWA1_48_9</name>
    <dbReference type="NCBI Taxonomy" id="1618355"/>
    <lineage>
        <taxon>Bacteria</taxon>
        <taxon>Candidatus Amesiibacteriota</taxon>
    </lineage>
</organism>
<dbReference type="Proteomes" id="UP000034637">
    <property type="component" value="Unassembled WGS sequence"/>
</dbReference>
<dbReference type="GO" id="GO:0018104">
    <property type="term" value="P:peptidoglycan-protein cross-linking"/>
    <property type="evidence" value="ECO:0007669"/>
    <property type="project" value="TreeGrafter"/>
</dbReference>
<comment type="caution">
    <text evidence="14">The sequence shown here is derived from an EMBL/GenBank/DDBJ whole genome shotgun (WGS) entry which is preliminary data.</text>
</comment>
<evidence type="ECO:0000256" key="4">
    <source>
        <dbReference type="ARBA" id="ARBA00022729"/>
    </source>
</evidence>
<keyword evidence="4" id="KW-0732">Signal</keyword>
<feature type="domain" description="L,D-TPase catalytic" evidence="13">
    <location>
        <begin position="50"/>
        <end position="166"/>
    </location>
</feature>
<proteinExistence type="inferred from homology"/>
<evidence type="ECO:0000256" key="1">
    <source>
        <dbReference type="ARBA" id="ARBA00004752"/>
    </source>
</evidence>
<dbReference type="Gene3D" id="3.40.710.10">
    <property type="entry name" value="DD-peptidase/beta-lactamase superfamily"/>
    <property type="match status" value="1"/>
</dbReference>
<evidence type="ECO:0000313" key="15">
    <source>
        <dbReference type="Proteomes" id="UP000034637"/>
    </source>
</evidence>
<comment type="pathway">
    <text evidence="1 11">Cell wall biogenesis; peptidoglycan biosynthesis.</text>
</comment>
<evidence type="ECO:0000256" key="8">
    <source>
        <dbReference type="ARBA" id="ARBA00023316"/>
    </source>
</evidence>
<evidence type="ECO:0000256" key="12">
    <source>
        <dbReference type="RuleBase" id="RU004016"/>
    </source>
</evidence>
<dbReference type="PANTHER" id="PTHR30582">
    <property type="entry name" value="L,D-TRANSPEPTIDASE"/>
    <property type="match status" value="1"/>
</dbReference>
<keyword evidence="14" id="KW-0121">Carboxypeptidase</keyword>
<dbReference type="AlphaFoldDB" id="A0A0G1X945"/>
<name>A0A0G1X945_9BACT</name>
<dbReference type="InterPro" id="IPR038063">
    <property type="entry name" value="Transpep_catalytic_dom"/>
</dbReference>
<accession>A0A0G1X945</accession>
<dbReference type="PRINTS" id="PR00725">
    <property type="entry name" value="DADACBPTASE1"/>
</dbReference>
<dbReference type="Gene3D" id="2.40.440.10">
    <property type="entry name" value="L,D-transpeptidase catalytic domain-like"/>
    <property type="match status" value="1"/>
</dbReference>
<evidence type="ECO:0000256" key="2">
    <source>
        <dbReference type="ARBA" id="ARBA00007164"/>
    </source>
</evidence>
<evidence type="ECO:0000256" key="11">
    <source>
        <dbReference type="PROSITE-ProRule" id="PRU01373"/>
    </source>
</evidence>
<dbReference type="InterPro" id="IPR005490">
    <property type="entry name" value="LD_TPept_cat_dom"/>
</dbReference>
<dbReference type="InterPro" id="IPR018044">
    <property type="entry name" value="Peptidase_S11"/>
</dbReference>
<keyword evidence="5" id="KW-0378">Hydrolase</keyword>
<keyword evidence="6 11" id="KW-0133">Cell shape</keyword>
<dbReference type="SUPFAM" id="SSF56601">
    <property type="entry name" value="beta-lactamase/transpeptidase-like"/>
    <property type="match status" value="1"/>
</dbReference>
<evidence type="ECO:0000256" key="9">
    <source>
        <dbReference type="PIRSR" id="PIRSR618044-1"/>
    </source>
</evidence>
<dbReference type="GO" id="GO:0071972">
    <property type="term" value="F:peptidoglycan L,D-transpeptidase activity"/>
    <property type="evidence" value="ECO:0007669"/>
    <property type="project" value="TreeGrafter"/>
</dbReference>
<evidence type="ECO:0000256" key="7">
    <source>
        <dbReference type="ARBA" id="ARBA00022984"/>
    </source>
</evidence>
<evidence type="ECO:0000256" key="5">
    <source>
        <dbReference type="ARBA" id="ARBA00022801"/>
    </source>
</evidence>
<gene>
    <name evidence="14" type="ORF">UY33_C0037G0004</name>
</gene>
<feature type="active site" description="Acyl-ester intermediate" evidence="9">
    <location>
        <position position="214"/>
    </location>
</feature>
<dbReference type="GO" id="GO:0006508">
    <property type="term" value="P:proteolysis"/>
    <property type="evidence" value="ECO:0007669"/>
    <property type="project" value="InterPro"/>
</dbReference>
<dbReference type="CDD" id="cd16913">
    <property type="entry name" value="YkuD_like"/>
    <property type="match status" value="1"/>
</dbReference>
<dbReference type="GO" id="GO:0008360">
    <property type="term" value="P:regulation of cell shape"/>
    <property type="evidence" value="ECO:0007669"/>
    <property type="project" value="UniProtKB-UniRule"/>
</dbReference>
<keyword evidence="14" id="KW-0645">Protease</keyword>
<keyword evidence="3" id="KW-0808">Transferase</keyword>
<evidence type="ECO:0000313" key="14">
    <source>
        <dbReference type="EMBL" id="KKU99073.1"/>
    </source>
</evidence>
<evidence type="ECO:0000256" key="10">
    <source>
        <dbReference type="PIRSR" id="PIRSR618044-2"/>
    </source>
</evidence>
<feature type="active site" description="Nucleophile" evidence="11">
    <location>
        <position position="142"/>
    </location>
</feature>
<evidence type="ECO:0000256" key="3">
    <source>
        <dbReference type="ARBA" id="ARBA00022679"/>
    </source>
</evidence>
<evidence type="ECO:0000259" key="13">
    <source>
        <dbReference type="PROSITE" id="PS52029"/>
    </source>
</evidence>
<dbReference type="PROSITE" id="PS52029">
    <property type="entry name" value="LD_TPASE"/>
    <property type="match status" value="1"/>
</dbReference>